<feature type="repeat" description="TNFR-Cys" evidence="1">
    <location>
        <begin position="93"/>
        <end position="132"/>
    </location>
</feature>
<dbReference type="Proteomes" id="UP000279307">
    <property type="component" value="Chromosome 1"/>
</dbReference>
<dbReference type="Proteomes" id="UP000053097">
    <property type="component" value="Unassembled WGS sequence"/>
</dbReference>
<evidence type="ECO:0000256" key="1">
    <source>
        <dbReference type="PROSITE-ProRule" id="PRU00206"/>
    </source>
</evidence>
<dbReference type="PANTHER" id="PTHR46605:SF1">
    <property type="entry name" value="DEATH DOMAIN-CONTAINING MEMBRANE PROTEIN NRADD"/>
    <property type="match status" value="1"/>
</dbReference>
<dbReference type="InterPro" id="IPR052302">
    <property type="entry name" value="Neurotrophin_rcpt-DD"/>
</dbReference>
<dbReference type="GO" id="GO:0005035">
    <property type="term" value="F:death receptor activity"/>
    <property type="evidence" value="ECO:0007669"/>
    <property type="project" value="TreeGrafter"/>
</dbReference>
<dbReference type="Pfam" id="PF00020">
    <property type="entry name" value="TNFR_c6"/>
    <property type="match status" value="2"/>
</dbReference>
<dbReference type="InterPro" id="IPR001368">
    <property type="entry name" value="TNFR/NGFR_Cys_rich_reg"/>
</dbReference>
<dbReference type="Gene3D" id="2.10.50.10">
    <property type="entry name" value="Tumor Necrosis Factor Receptor, subunit A, domain 2"/>
    <property type="match status" value="2"/>
</dbReference>
<sequence length="210" mass="24066">MIRDRSRDRRAFNFESLREFDREDHNTYRIVSRSHASLSRALVLTICRSLRFQAGDGRPHIRHHRDGSHCSRCGPGWGVISRCSRGRDTECGKCPAGTYSPHHNTQPCWNCARCGPGLYEAHPCTPRSDTVCDSCHRPAPDNPDYQRKCEGRARFFLAPEDARNTAEESVLVNEPAYRFQVNDRERILQEDVEAVLRDKSAAQSDDPRRI</sequence>
<protein>
    <recommendedName>
        <fullName evidence="2">TNFR-Cys domain-containing protein</fullName>
    </recommendedName>
</protein>
<keyword evidence="5" id="KW-1185">Reference proteome</keyword>
<dbReference type="EMBL" id="QOIP01000001">
    <property type="protein sequence ID" value="RLU27137.1"/>
    <property type="molecule type" value="Genomic_DNA"/>
</dbReference>
<comment type="caution">
    <text evidence="1">Lacks conserved residue(s) required for the propagation of feature annotation.</text>
</comment>
<dbReference type="OMA" id="CWNCARC"/>
<dbReference type="AlphaFoldDB" id="A0A026WMC6"/>
<keyword evidence="1" id="KW-1015">Disulfide bond</keyword>
<dbReference type="GO" id="GO:0048406">
    <property type="term" value="F:nerve growth factor binding"/>
    <property type="evidence" value="ECO:0007669"/>
    <property type="project" value="TreeGrafter"/>
</dbReference>
<dbReference type="GO" id="GO:0007266">
    <property type="term" value="P:Rho protein signal transduction"/>
    <property type="evidence" value="ECO:0007669"/>
    <property type="project" value="TreeGrafter"/>
</dbReference>
<dbReference type="GO" id="GO:0005886">
    <property type="term" value="C:plasma membrane"/>
    <property type="evidence" value="ECO:0007669"/>
    <property type="project" value="TreeGrafter"/>
</dbReference>
<name>A0A026WMC6_OOCBI</name>
<feature type="disulfide bond" evidence="1">
    <location>
        <begin position="111"/>
        <end position="124"/>
    </location>
</feature>
<evidence type="ECO:0000313" key="3">
    <source>
        <dbReference type="EMBL" id="EZA56816.1"/>
    </source>
</evidence>
<feature type="disulfide bond" evidence="1">
    <location>
        <begin position="114"/>
        <end position="132"/>
    </location>
</feature>
<dbReference type="EMBL" id="KK107154">
    <property type="protein sequence ID" value="EZA56816.1"/>
    <property type="molecule type" value="Genomic_DNA"/>
</dbReference>
<dbReference type="SMART" id="SM00208">
    <property type="entry name" value="TNFR"/>
    <property type="match status" value="2"/>
</dbReference>
<evidence type="ECO:0000313" key="5">
    <source>
        <dbReference type="Proteomes" id="UP000053097"/>
    </source>
</evidence>
<dbReference type="PROSITE" id="PS50050">
    <property type="entry name" value="TNFR_NGFR_2"/>
    <property type="match status" value="1"/>
</dbReference>
<gene>
    <name evidence="4" type="ORF">DMN91_000936</name>
    <name evidence="3" type="ORF">X777_02667</name>
</gene>
<reference evidence="3 5" key="1">
    <citation type="journal article" date="2014" name="Curr. Biol.">
        <title>The genome of the clonal raider ant Cerapachys biroi.</title>
        <authorList>
            <person name="Oxley P.R."/>
            <person name="Ji L."/>
            <person name="Fetter-Pruneda I."/>
            <person name="McKenzie S.K."/>
            <person name="Li C."/>
            <person name="Hu H."/>
            <person name="Zhang G."/>
            <person name="Kronauer D.J."/>
        </authorList>
    </citation>
    <scope>NUCLEOTIDE SEQUENCE [LARGE SCALE GENOMIC DNA]</scope>
</reference>
<dbReference type="PANTHER" id="PTHR46605">
    <property type="entry name" value="TUMOR NECROSIS FACTOR RECEPTOR"/>
    <property type="match status" value="1"/>
</dbReference>
<evidence type="ECO:0000313" key="4">
    <source>
        <dbReference type="EMBL" id="RLU27137.1"/>
    </source>
</evidence>
<dbReference type="GO" id="GO:0009986">
    <property type="term" value="C:cell surface"/>
    <property type="evidence" value="ECO:0007669"/>
    <property type="project" value="TreeGrafter"/>
</dbReference>
<proteinExistence type="predicted"/>
<dbReference type="SUPFAM" id="SSF57586">
    <property type="entry name" value="TNF receptor-like"/>
    <property type="match status" value="1"/>
</dbReference>
<dbReference type="GO" id="GO:0015026">
    <property type="term" value="F:coreceptor activity"/>
    <property type="evidence" value="ECO:0007669"/>
    <property type="project" value="TreeGrafter"/>
</dbReference>
<evidence type="ECO:0000259" key="2">
    <source>
        <dbReference type="PROSITE" id="PS50050"/>
    </source>
</evidence>
<organism evidence="3 5">
    <name type="scientific">Ooceraea biroi</name>
    <name type="common">Clonal raider ant</name>
    <name type="synonym">Cerapachys biroi</name>
    <dbReference type="NCBI Taxonomy" id="2015173"/>
    <lineage>
        <taxon>Eukaryota</taxon>
        <taxon>Metazoa</taxon>
        <taxon>Ecdysozoa</taxon>
        <taxon>Arthropoda</taxon>
        <taxon>Hexapoda</taxon>
        <taxon>Insecta</taxon>
        <taxon>Pterygota</taxon>
        <taxon>Neoptera</taxon>
        <taxon>Endopterygota</taxon>
        <taxon>Hymenoptera</taxon>
        <taxon>Apocrita</taxon>
        <taxon>Aculeata</taxon>
        <taxon>Formicoidea</taxon>
        <taxon>Formicidae</taxon>
        <taxon>Dorylinae</taxon>
        <taxon>Ooceraea</taxon>
    </lineage>
</organism>
<dbReference type="OrthoDB" id="10048028at2759"/>
<accession>A0A026WMC6</accession>
<dbReference type="STRING" id="2015173.A0A026WMC6"/>
<feature type="domain" description="TNFR-Cys" evidence="2">
    <location>
        <begin position="93"/>
        <end position="132"/>
    </location>
</feature>
<dbReference type="PROSITE" id="PS00652">
    <property type="entry name" value="TNFR_NGFR_1"/>
    <property type="match status" value="1"/>
</dbReference>
<reference evidence="4" key="3">
    <citation type="submission" date="2018-07" db="EMBL/GenBank/DDBJ databases">
        <authorList>
            <person name="Mckenzie S.K."/>
            <person name="Kronauer D.J.C."/>
        </authorList>
    </citation>
    <scope>NUCLEOTIDE SEQUENCE</scope>
    <source>
        <strain evidence="4">Clonal line C1</strain>
    </source>
</reference>
<reference evidence="4" key="2">
    <citation type="journal article" date="2018" name="Genome Res.">
        <title>The genomic architecture and molecular evolution of ant odorant receptors.</title>
        <authorList>
            <person name="McKenzie S.K."/>
            <person name="Kronauer D.J.C."/>
        </authorList>
    </citation>
    <scope>NUCLEOTIDE SEQUENCE [LARGE SCALE GENOMIC DNA]</scope>
    <source>
        <strain evidence="4">Clonal line C1</strain>
    </source>
</reference>